<dbReference type="InParanoid" id="A0A1V9XE90"/>
<protein>
    <submittedName>
        <fullName evidence="1">Uncharacterized protein</fullName>
    </submittedName>
</protein>
<evidence type="ECO:0000313" key="2">
    <source>
        <dbReference type="Proteomes" id="UP000192247"/>
    </source>
</evidence>
<sequence>MANVSMCVTYAATKLGTKMSLRIMCESTPVSVHLPARIVHSGVHKSPTGEDIFGGYTSASPIISTILVHYPVSERSSGLRTHRERACKSMSLAAQCASIRQACRGPNSFTCQCILMTPSDDPSSLGSVVRVQPDKCINITKMTI</sequence>
<dbReference type="Proteomes" id="UP000192247">
    <property type="component" value="Unassembled WGS sequence"/>
</dbReference>
<comment type="caution">
    <text evidence="1">The sequence shown here is derived from an EMBL/GenBank/DDBJ whole genome shotgun (WGS) entry which is preliminary data.</text>
</comment>
<keyword evidence="2" id="KW-1185">Reference proteome</keyword>
<accession>A0A1V9XE90</accession>
<name>A0A1V9XE90_9ACAR</name>
<organism evidence="1 2">
    <name type="scientific">Tropilaelaps mercedesae</name>
    <dbReference type="NCBI Taxonomy" id="418985"/>
    <lineage>
        <taxon>Eukaryota</taxon>
        <taxon>Metazoa</taxon>
        <taxon>Ecdysozoa</taxon>
        <taxon>Arthropoda</taxon>
        <taxon>Chelicerata</taxon>
        <taxon>Arachnida</taxon>
        <taxon>Acari</taxon>
        <taxon>Parasitiformes</taxon>
        <taxon>Mesostigmata</taxon>
        <taxon>Gamasina</taxon>
        <taxon>Dermanyssoidea</taxon>
        <taxon>Laelapidae</taxon>
        <taxon>Tropilaelaps</taxon>
    </lineage>
</organism>
<gene>
    <name evidence="1" type="ORF">BIW11_10730</name>
</gene>
<proteinExistence type="predicted"/>
<dbReference type="AlphaFoldDB" id="A0A1V9XE90"/>
<evidence type="ECO:0000313" key="1">
    <source>
        <dbReference type="EMBL" id="OQR71865.1"/>
    </source>
</evidence>
<reference evidence="1 2" key="1">
    <citation type="journal article" date="2017" name="Gigascience">
        <title>Draft genome of the honey bee ectoparasitic mite, Tropilaelaps mercedesae, is shaped by the parasitic life history.</title>
        <authorList>
            <person name="Dong X."/>
            <person name="Armstrong S.D."/>
            <person name="Xia D."/>
            <person name="Makepeace B.L."/>
            <person name="Darby A.C."/>
            <person name="Kadowaki T."/>
        </authorList>
    </citation>
    <scope>NUCLEOTIDE SEQUENCE [LARGE SCALE GENOMIC DNA]</scope>
    <source>
        <strain evidence="1">Wuxi-XJTLU</strain>
    </source>
</reference>
<dbReference type="EMBL" id="MNPL01013293">
    <property type="protein sequence ID" value="OQR71865.1"/>
    <property type="molecule type" value="Genomic_DNA"/>
</dbReference>